<proteinExistence type="predicted"/>
<dbReference type="Proteomes" id="UP000677228">
    <property type="component" value="Unassembled WGS sequence"/>
</dbReference>
<dbReference type="PROSITE" id="PS50005">
    <property type="entry name" value="TPR"/>
    <property type="match status" value="1"/>
</dbReference>
<evidence type="ECO:0000259" key="5">
    <source>
        <dbReference type="Pfam" id="PF03496"/>
    </source>
</evidence>
<evidence type="ECO:0000256" key="4">
    <source>
        <dbReference type="SAM" id="Phobius"/>
    </source>
</evidence>
<accession>A0A8S2P2S0</accession>
<keyword evidence="4" id="KW-0812">Transmembrane</keyword>
<feature type="transmembrane region" description="Helical" evidence="4">
    <location>
        <begin position="833"/>
        <end position="855"/>
    </location>
</feature>
<dbReference type="AlphaFoldDB" id="A0A8S2P2S0"/>
<sequence length="892" mass="105969">MNELEESDPSTLHLNFAMSSNYNDNKRYLDHSIVAIYTKNVKETEILFANIKDKCLFFDTIHYYKTYISSIQDEKLVLILCDIKDIEDLQFFCTEFLDRKTKSKITYLYYFISDIKYNINLLNYQKIHYFRVHCESYRDFEVKNILKILLNFYVNNSSLSQVKHDDTIRQDQSAVVICYESGVARNERKSRLKAIQSFIAAADDNHIYSRLKNWIFFNKSDKYHNYVKSVSTKNIIIIILSRSLSTDLLLLQMIKHPHIYLRSQLKQIYGLHLTHERHTERLWIASPKEIHYFTDKNVLYSKLTENITEYTDRDVIVENDNSQMSLRDAKKIKFEMLTIVISQIKQTYESKQEMLAECRSYYNHEKDRNEAQLKMIDQFEREYISDRAIYWFTRNCFLYRIVNYVGRTENIDLLYSLRYYISDLQRQLQQLHLTSPVVTPLVVYRGQLMDRNELKEYEYNIGNYYATNTFMSTTRSQDVALTFAGDEYSDKERVLFYMTIDTHENMPSFASIKYISAMPDEDEILLSIGFTFKINSVQKSTTSNIWIIKMVAAADIDYMTAEMKKEFHQFHTDIQTVPSLLMIGNLLLQMDEVEKAEQYYRMFIETESLPNSTHLINAYKGIGHTCLKQCQYSTALENYELAIRICLEHFDGDKHSLIRINYQNIADVYLSMFDYKSAINYYEKMLAFIKYEQSIPYRRQLECITYHRIALAYTRQKNYLTAIDYHKRSVHLQLTHGSYDWLLSGTYYLLGSTYELNDEYKLAKDFYEKAYEIERNEIYYEYVIKVEHKIKEKAEKIRKKIKEFSWAIIVGVIFASCMLCLMALMIRYVPSNVIITFYVLLFTLSVILVIFVFLYDELHSSDDYIESVINHSSNLGLLNYYAISSLIMLLSR</sequence>
<dbReference type="Pfam" id="PF03496">
    <property type="entry name" value="ADPrib_exo_Tox"/>
    <property type="match status" value="1"/>
</dbReference>
<evidence type="ECO:0000313" key="7">
    <source>
        <dbReference type="EMBL" id="CAF4031356.1"/>
    </source>
</evidence>
<dbReference type="Gene3D" id="1.25.40.10">
    <property type="entry name" value="Tetratricopeptide repeat domain"/>
    <property type="match status" value="2"/>
</dbReference>
<evidence type="ECO:0000313" key="8">
    <source>
        <dbReference type="Proteomes" id="UP000682733"/>
    </source>
</evidence>
<feature type="transmembrane region" description="Helical" evidence="4">
    <location>
        <begin position="804"/>
        <end position="826"/>
    </location>
</feature>
<dbReference type="SUPFAM" id="SSF56399">
    <property type="entry name" value="ADP-ribosylation"/>
    <property type="match status" value="1"/>
</dbReference>
<comment type="caution">
    <text evidence="7">The sequence shown here is derived from an EMBL/GenBank/DDBJ whole genome shotgun (WGS) entry which is preliminary data.</text>
</comment>
<dbReference type="SUPFAM" id="SSF48452">
    <property type="entry name" value="TPR-like"/>
    <property type="match status" value="1"/>
</dbReference>
<dbReference type="InterPro" id="IPR019734">
    <property type="entry name" value="TPR_rpt"/>
</dbReference>
<feature type="repeat" description="TPR" evidence="3">
    <location>
        <begin position="744"/>
        <end position="777"/>
    </location>
</feature>
<keyword evidence="2 3" id="KW-0802">TPR repeat</keyword>
<keyword evidence="1" id="KW-0677">Repeat</keyword>
<dbReference type="Proteomes" id="UP000682733">
    <property type="component" value="Unassembled WGS sequence"/>
</dbReference>
<dbReference type="Gene3D" id="3.90.176.10">
    <property type="entry name" value="Toxin ADP-ribosyltransferase, Chain A, domain 1"/>
    <property type="match status" value="1"/>
</dbReference>
<protein>
    <recommendedName>
        <fullName evidence="5">ADP ribosyltransferase domain-containing protein</fullName>
    </recommendedName>
</protein>
<gene>
    <name evidence="6" type="ORF">OVA965_LOCUS25015</name>
    <name evidence="7" type="ORF">TMI583_LOCUS25738</name>
</gene>
<dbReference type="EMBL" id="CAJOBA010036859">
    <property type="protein sequence ID" value="CAF4031356.1"/>
    <property type="molecule type" value="Genomic_DNA"/>
</dbReference>
<organism evidence="7 8">
    <name type="scientific">Didymodactylos carnosus</name>
    <dbReference type="NCBI Taxonomy" id="1234261"/>
    <lineage>
        <taxon>Eukaryota</taxon>
        <taxon>Metazoa</taxon>
        <taxon>Spiralia</taxon>
        <taxon>Gnathifera</taxon>
        <taxon>Rotifera</taxon>
        <taxon>Eurotatoria</taxon>
        <taxon>Bdelloidea</taxon>
        <taxon>Philodinida</taxon>
        <taxon>Philodinidae</taxon>
        <taxon>Didymodactylos</taxon>
    </lineage>
</organism>
<dbReference type="InterPro" id="IPR003540">
    <property type="entry name" value="ADP-ribosyltransferase"/>
</dbReference>
<evidence type="ECO:0000256" key="3">
    <source>
        <dbReference type="PROSITE-ProRule" id="PRU00339"/>
    </source>
</evidence>
<feature type="domain" description="ADP ribosyltransferase" evidence="5">
    <location>
        <begin position="435"/>
        <end position="543"/>
    </location>
</feature>
<dbReference type="PROSITE" id="PS51996">
    <property type="entry name" value="TR_MART"/>
    <property type="match status" value="1"/>
</dbReference>
<keyword evidence="4" id="KW-0472">Membrane</keyword>
<evidence type="ECO:0000313" key="6">
    <source>
        <dbReference type="EMBL" id="CAF1223082.1"/>
    </source>
</evidence>
<dbReference type="InterPro" id="IPR011990">
    <property type="entry name" value="TPR-like_helical_dom_sf"/>
</dbReference>
<dbReference type="EMBL" id="CAJNOK010015322">
    <property type="protein sequence ID" value="CAF1223082.1"/>
    <property type="molecule type" value="Genomic_DNA"/>
</dbReference>
<dbReference type="SMART" id="SM00028">
    <property type="entry name" value="TPR"/>
    <property type="match status" value="5"/>
</dbReference>
<evidence type="ECO:0000256" key="2">
    <source>
        <dbReference type="ARBA" id="ARBA00022803"/>
    </source>
</evidence>
<feature type="transmembrane region" description="Helical" evidence="4">
    <location>
        <begin position="875"/>
        <end position="891"/>
    </location>
</feature>
<evidence type="ECO:0000256" key="1">
    <source>
        <dbReference type="ARBA" id="ARBA00022737"/>
    </source>
</evidence>
<dbReference type="PANTHER" id="PTHR45641">
    <property type="entry name" value="TETRATRICOPEPTIDE REPEAT PROTEIN (AFU_ORTHOLOGUE AFUA_6G03870)"/>
    <property type="match status" value="1"/>
</dbReference>
<dbReference type="Pfam" id="PF13424">
    <property type="entry name" value="TPR_12"/>
    <property type="match status" value="2"/>
</dbReference>
<dbReference type="PANTHER" id="PTHR45641:SF19">
    <property type="entry name" value="NEPHROCYSTIN-3"/>
    <property type="match status" value="1"/>
</dbReference>
<dbReference type="GO" id="GO:0005576">
    <property type="term" value="C:extracellular region"/>
    <property type="evidence" value="ECO:0007669"/>
    <property type="project" value="InterPro"/>
</dbReference>
<keyword evidence="4" id="KW-1133">Transmembrane helix</keyword>
<reference evidence="7" key="1">
    <citation type="submission" date="2021-02" db="EMBL/GenBank/DDBJ databases">
        <authorList>
            <person name="Nowell W R."/>
        </authorList>
    </citation>
    <scope>NUCLEOTIDE SEQUENCE</scope>
</reference>
<name>A0A8S2P2S0_9BILA</name>